<dbReference type="AlphaFoldDB" id="A0A6I6MK86"/>
<dbReference type="KEGG" id="tsv:DSM104635_00338"/>
<evidence type="ECO:0000313" key="1">
    <source>
        <dbReference type="EMBL" id="QGZ93526.1"/>
    </source>
</evidence>
<proteinExistence type="predicted"/>
<organism evidence="1 2">
    <name type="scientific">Terricaulis silvestris</name>
    <dbReference type="NCBI Taxonomy" id="2686094"/>
    <lineage>
        <taxon>Bacteria</taxon>
        <taxon>Pseudomonadati</taxon>
        <taxon>Pseudomonadota</taxon>
        <taxon>Alphaproteobacteria</taxon>
        <taxon>Caulobacterales</taxon>
        <taxon>Caulobacteraceae</taxon>
        <taxon>Terricaulis</taxon>
    </lineage>
</organism>
<evidence type="ECO:0000313" key="2">
    <source>
        <dbReference type="Proteomes" id="UP000431269"/>
    </source>
</evidence>
<dbReference type="EMBL" id="CP047045">
    <property type="protein sequence ID" value="QGZ93526.1"/>
    <property type="molecule type" value="Genomic_DNA"/>
</dbReference>
<accession>A0A6I6MK86</accession>
<reference evidence="2" key="1">
    <citation type="submission" date="2019-12" db="EMBL/GenBank/DDBJ databases">
        <title>Complete genome of Terracaulis silvestris 0127_4.</title>
        <authorList>
            <person name="Vieira S."/>
            <person name="Riedel T."/>
            <person name="Sproer C."/>
            <person name="Pascual J."/>
            <person name="Boedeker C."/>
            <person name="Overmann J."/>
        </authorList>
    </citation>
    <scope>NUCLEOTIDE SEQUENCE [LARGE SCALE GENOMIC DNA]</scope>
    <source>
        <strain evidence="2">0127_4</strain>
    </source>
</reference>
<sequence>MKRPLSDTELPEGPRVVFYYTGVFHWLIARHRDEIGRRLTEPAVKLRADLLAPRFAGAGVLPGPEAWEILWDYLNAVENKLAALIRRRSPAYWFHLYRRIRPTLSEVHDSKRDATTVRLVRRHAELAFSKHGDLNGKDLGPLGNLSLDTLLGGFFKTANLDLLRSERAVEALYAQLVPQEIVMTEFSLDDFLSIFEIEGWAYEYWRTAAAMRSAGKGSPVSWETRNDWIDCHDEVVHPVLFAIYDERIKRGGAGLPTRLGTWTNDKRVEGLAGRYVAAQYKVDSAPDPFPTWDVVRKRMAESVTPTNFVLFDGSLEAFQQSHAFMSGAFEKRHGFALEELCFTLSMLTLLAGYTGEAILQPTRQKRIAHILTHQTNLRFRGYWLVALDLDGLCELIEDAAPFFGFKTVPVRPTLRAIVEFLALSKISAKNIGLWSGGKRPLLVPMPDRGYMLDLVAVIPLLTSLFFGVKADGNAKGSSFEEASREAFREAGLDLVRHGRLEWLDGAWREADAIMRDGDRLVVFECVAVEEPVDLEISKPQVFADRKDRIAPKLCQAASLAEALRARPKGANFDFGWAKKFDWRVVCPHHEFAWDLGDEFFDDIGEPRIVTIQEAIELIEGKAILPYDLRRFVHRARRESETASGT</sequence>
<keyword evidence="2" id="KW-1185">Reference proteome</keyword>
<gene>
    <name evidence="1" type="ORF">DSM104635_00338</name>
</gene>
<dbReference type="Proteomes" id="UP000431269">
    <property type="component" value="Chromosome"/>
</dbReference>
<protein>
    <submittedName>
        <fullName evidence="1">Uncharacterized protein</fullName>
    </submittedName>
</protein>
<dbReference type="RefSeq" id="WP_158764528.1">
    <property type="nucleotide sequence ID" value="NZ_CP047045.1"/>
</dbReference>
<name>A0A6I6MK86_9CAUL</name>